<dbReference type="Proteomes" id="UP000434172">
    <property type="component" value="Unassembled WGS sequence"/>
</dbReference>
<feature type="transmembrane region" description="Helical" evidence="1">
    <location>
        <begin position="330"/>
        <end position="349"/>
    </location>
</feature>
<dbReference type="InterPro" id="IPR000209">
    <property type="entry name" value="Peptidase_S8/S53_dom"/>
</dbReference>
<keyword evidence="2" id="KW-0732">Signal</keyword>
<evidence type="ECO:0000313" key="5">
    <source>
        <dbReference type="Proteomes" id="UP000434172"/>
    </source>
</evidence>
<keyword evidence="1" id="KW-1133">Transmembrane helix</keyword>
<feature type="chain" id="PRO_5034609281" evidence="2">
    <location>
        <begin position="20"/>
        <end position="896"/>
    </location>
</feature>
<keyword evidence="1" id="KW-0812">Transmembrane</keyword>
<feature type="domain" description="Peptidase S8/S53" evidence="3">
    <location>
        <begin position="611"/>
        <end position="831"/>
    </location>
</feature>
<evidence type="ECO:0000256" key="2">
    <source>
        <dbReference type="SAM" id="SignalP"/>
    </source>
</evidence>
<protein>
    <submittedName>
        <fullName evidence="4">Ankyrin repeat domain-containing protein 28</fullName>
    </submittedName>
</protein>
<dbReference type="EMBL" id="WOWK01000016">
    <property type="protein sequence ID" value="KAF0328711.1"/>
    <property type="molecule type" value="Genomic_DNA"/>
</dbReference>
<dbReference type="GO" id="GO:0004252">
    <property type="term" value="F:serine-type endopeptidase activity"/>
    <property type="evidence" value="ECO:0007669"/>
    <property type="project" value="InterPro"/>
</dbReference>
<dbReference type="CDD" id="cd00306">
    <property type="entry name" value="Peptidases_S8_S53"/>
    <property type="match status" value="1"/>
</dbReference>
<sequence length="896" mass="99673">MSRLTYSLIAIGLAGCAAADGWDDFTNNMATDLAPIISLFGEQATKQYLSESITWLDYFIFAMAPIGILTALVSAIRVCGSSSLRAFIGRAKEGAGSVEAELLSSTSHDVCEIYNSGGITRVFGRPKILEFVHNLDALNRDSAQMDSTAGISTFQEHIQTMPDDGEWEVLHSCRSNFPPEEYAPNLSHNVGIKRLDDNWFALVAVLGFVLQGGVLGLAWTATYFLRWEKEGAAPASYACPMAMAGTALLCIGVFCCAYLVGESTQERIYVRNHHTNSALRTATVIYWLQPTQVLGEQNFECFCYLDDGGAGSLSRYVSSWKKQKKTSSSYVWIVVSITAVGFVLQFVGFRGIHSAVSMAQLGAALIMSIARASLRTQRLDNQNNMLCNSQRIVKGYELDWLAVRMAEKELEVLNKTRPAKPIFWLFCGLSEPRRRMAKKRRRPSPEKTIGDVHDVNRIMVYRRRLAELTNLESFEFSSQILARHFTDEMIAVREIAGKLASSIESVANVVFMTTRSKAKVKPFWQDADILSWAVKCALRNGHEIVVKIFRAQVEAEEVGFMDRIQLQGNDHMTAVFARAYSKAVGRTFLSTHVLSLGGHYETRPKPWKGPIRIAILDQGADTANVVCCGILGVPNTTNEHLIIDQKSWVDDSKNIGDTIHGTTVTSLVLRFGPKAEVYVAQVSRKSRVSIEDAGRIVRAIEHARDEWNVDMFVLPFGFRSVDQNIKRLLQDVRQKGKIIMAAAKAIGYNARRSYPANSPHVIGIHAVDGRGKHCEIAPAPVEGDHDFSTLGMGLERSLEGASEMVSGNSYAVCVAAGIAASFLEFARYKLTLDEEDQKWICSTDGMREMLLLMSTKIDGYNFLVPWELFSQRITTEEICEIILMTIRKRRKEIGQH</sequence>
<name>A0A8H3WH85_9PEZI</name>
<dbReference type="SUPFAM" id="SSF52743">
    <property type="entry name" value="Subtilisin-like"/>
    <property type="match status" value="1"/>
</dbReference>
<dbReference type="Pfam" id="PF00082">
    <property type="entry name" value="Peptidase_S8"/>
    <property type="match status" value="1"/>
</dbReference>
<dbReference type="PROSITE" id="PS51257">
    <property type="entry name" value="PROKAR_LIPOPROTEIN"/>
    <property type="match status" value="1"/>
</dbReference>
<dbReference type="AlphaFoldDB" id="A0A8H3WH85"/>
<feature type="transmembrane region" description="Helical" evidence="1">
    <location>
        <begin position="241"/>
        <end position="261"/>
    </location>
</feature>
<comment type="caution">
    <text evidence="4">The sequence shown here is derived from an EMBL/GenBank/DDBJ whole genome shotgun (WGS) entry which is preliminary data.</text>
</comment>
<evidence type="ECO:0000313" key="4">
    <source>
        <dbReference type="EMBL" id="KAF0328711.1"/>
    </source>
</evidence>
<feature type="transmembrane region" description="Helical" evidence="1">
    <location>
        <begin position="58"/>
        <end position="80"/>
    </location>
</feature>
<organism evidence="4 5">
    <name type="scientific">Colletotrichum asianum</name>
    <dbReference type="NCBI Taxonomy" id="702518"/>
    <lineage>
        <taxon>Eukaryota</taxon>
        <taxon>Fungi</taxon>
        <taxon>Dikarya</taxon>
        <taxon>Ascomycota</taxon>
        <taxon>Pezizomycotina</taxon>
        <taxon>Sordariomycetes</taxon>
        <taxon>Hypocreomycetidae</taxon>
        <taxon>Glomerellales</taxon>
        <taxon>Glomerellaceae</taxon>
        <taxon>Colletotrichum</taxon>
        <taxon>Colletotrichum gloeosporioides species complex</taxon>
    </lineage>
</organism>
<dbReference type="InterPro" id="IPR036852">
    <property type="entry name" value="Peptidase_S8/S53_dom_sf"/>
</dbReference>
<reference evidence="4 5" key="1">
    <citation type="submission" date="2019-12" db="EMBL/GenBank/DDBJ databases">
        <title>A genome sequence resource for the geographically widespread anthracnose pathogen Colletotrichum asianum.</title>
        <authorList>
            <person name="Meng Y."/>
        </authorList>
    </citation>
    <scope>NUCLEOTIDE SEQUENCE [LARGE SCALE GENOMIC DNA]</scope>
    <source>
        <strain evidence="4 5">ICMP 18580</strain>
    </source>
</reference>
<dbReference type="Gene3D" id="3.40.50.200">
    <property type="entry name" value="Peptidase S8/S53 domain"/>
    <property type="match status" value="1"/>
</dbReference>
<feature type="transmembrane region" description="Helical" evidence="1">
    <location>
        <begin position="199"/>
        <end position="221"/>
    </location>
</feature>
<keyword evidence="5" id="KW-1185">Reference proteome</keyword>
<dbReference type="OrthoDB" id="194358at2759"/>
<feature type="signal peptide" evidence="2">
    <location>
        <begin position="1"/>
        <end position="19"/>
    </location>
</feature>
<dbReference type="GO" id="GO:0006508">
    <property type="term" value="P:proteolysis"/>
    <property type="evidence" value="ECO:0007669"/>
    <property type="project" value="InterPro"/>
</dbReference>
<evidence type="ECO:0000259" key="3">
    <source>
        <dbReference type="Pfam" id="PF00082"/>
    </source>
</evidence>
<gene>
    <name evidence="4" type="ORF">GQ607_004123</name>
</gene>
<accession>A0A8H3WH85</accession>
<proteinExistence type="predicted"/>
<evidence type="ECO:0000256" key="1">
    <source>
        <dbReference type="SAM" id="Phobius"/>
    </source>
</evidence>
<keyword evidence="1" id="KW-0472">Membrane</keyword>